<dbReference type="InterPro" id="IPR001878">
    <property type="entry name" value="Znf_CCHC"/>
</dbReference>
<dbReference type="OrthoDB" id="2396307at2759"/>
<accession>A0A397TRF0</accession>
<keyword evidence="1" id="KW-0863">Zinc-finger</keyword>
<name>A0A397TRF0_9GLOM</name>
<dbReference type="SUPFAM" id="SSF57756">
    <property type="entry name" value="Retrovirus zinc finger-like domains"/>
    <property type="match status" value="1"/>
</dbReference>
<dbReference type="Proteomes" id="UP000265703">
    <property type="component" value="Unassembled WGS sequence"/>
</dbReference>
<organism evidence="4 5">
    <name type="scientific">Glomus cerebriforme</name>
    <dbReference type="NCBI Taxonomy" id="658196"/>
    <lineage>
        <taxon>Eukaryota</taxon>
        <taxon>Fungi</taxon>
        <taxon>Fungi incertae sedis</taxon>
        <taxon>Mucoromycota</taxon>
        <taxon>Glomeromycotina</taxon>
        <taxon>Glomeromycetes</taxon>
        <taxon>Glomerales</taxon>
        <taxon>Glomeraceae</taxon>
        <taxon>Glomus</taxon>
    </lineage>
</organism>
<dbReference type="GO" id="GO:0003676">
    <property type="term" value="F:nucleic acid binding"/>
    <property type="evidence" value="ECO:0007669"/>
    <property type="project" value="InterPro"/>
</dbReference>
<reference evidence="4 5" key="1">
    <citation type="submission" date="2018-06" db="EMBL/GenBank/DDBJ databases">
        <title>Comparative genomics reveals the genomic features of Rhizophagus irregularis, R. cerebriforme, R. diaphanum and Gigaspora rosea, and their symbiotic lifestyle signature.</title>
        <authorList>
            <person name="Morin E."/>
            <person name="San Clemente H."/>
            <person name="Chen E.C.H."/>
            <person name="De La Providencia I."/>
            <person name="Hainaut M."/>
            <person name="Kuo A."/>
            <person name="Kohler A."/>
            <person name="Murat C."/>
            <person name="Tang N."/>
            <person name="Roy S."/>
            <person name="Loubradou J."/>
            <person name="Henrissat B."/>
            <person name="Grigoriev I.V."/>
            <person name="Corradi N."/>
            <person name="Roux C."/>
            <person name="Martin F.M."/>
        </authorList>
    </citation>
    <scope>NUCLEOTIDE SEQUENCE [LARGE SCALE GENOMIC DNA]</scope>
    <source>
        <strain evidence="4 5">DAOM 227022</strain>
    </source>
</reference>
<evidence type="ECO:0000259" key="3">
    <source>
        <dbReference type="PROSITE" id="PS50158"/>
    </source>
</evidence>
<evidence type="ECO:0000256" key="1">
    <source>
        <dbReference type="PROSITE-ProRule" id="PRU00047"/>
    </source>
</evidence>
<feature type="region of interest" description="Disordered" evidence="2">
    <location>
        <begin position="155"/>
        <end position="178"/>
    </location>
</feature>
<dbReference type="GO" id="GO:0008270">
    <property type="term" value="F:zinc ion binding"/>
    <property type="evidence" value="ECO:0007669"/>
    <property type="project" value="UniProtKB-KW"/>
</dbReference>
<feature type="compositionally biased region" description="Acidic residues" evidence="2">
    <location>
        <begin position="168"/>
        <end position="178"/>
    </location>
</feature>
<feature type="region of interest" description="Disordered" evidence="2">
    <location>
        <begin position="293"/>
        <end position="315"/>
    </location>
</feature>
<feature type="compositionally biased region" description="Polar residues" evidence="2">
    <location>
        <begin position="297"/>
        <end position="306"/>
    </location>
</feature>
<comment type="caution">
    <text evidence="4">The sequence shown here is derived from an EMBL/GenBank/DDBJ whole genome shotgun (WGS) entry which is preliminary data.</text>
</comment>
<evidence type="ECO:0000256" key="2">
    <source>
        <dbReference type="SAM" id="MobiDB-lite"/>
    </source>
</evidence>
<dbReference type="PROSITE" id="PS50158">
    <property type="entry name" value="ZF_CCHC"/>
    <property type="match status" value="1"/>
</dbReference>
<evidence type="ECO:0000313" key="4">
    <source>
        <dbReference type="EMBL" id="RIA97621.1"/>
    </source>
</evidence>
<keyword evidence="1" id="KW-0862">Zinc</keyword>
<keyword evidence="5" id="KW-1185">Reference proteome</keyword>
<dbReference type="AlphaFoldDB" id="A0A397TRF0"/>
<dbReference type="Pfam" id="PF00098">
    <property type="entry name" value="zf-CCHC"/>
    <property type="match status" value="1"/>
</dbReference>
<sequence length="315" mass="35909">MVAKNSFPYSRRANYRPEELRRKFLDALPLLWLEKAEDIVPPKDMEQILDTYESANPFPDTLTREEIMRVVAKAYGPPPKPQKPEKLQSSKIDRLESKMDEIGQMTSKFGRISLNDQSQKPFYCSNCGQEGHKKNNCPRLNPVAKSNFTQCYYPQLPSTQPQYTPPDSDNEEDESSQLETYDELLPKLSPAMHKMCLSQKTQEEKSKKDEWFLSLQYLNANIDDLMISNSFLDGGSNSKHITESLGWFMDVPVSIKDKDGKSVTATGNFTRIDNGEPEPMLCLGMTWIRKVQEKQDQASTNSSSPTSEEDLKKSA</sequence>
<dbReference type="InterPro" id="IPR036875">
    <property type="entry name" value="Znf_CCHC_sf"/>
</dbReference>
<dbReference type="EMBL" id="QKYT01000027">
    <property type="protein sequence ID" value="RIA97621.1"/>
    <property type="molecule type" value="Genomic_DNA"/>
</dbReference>
<protein>
    <recommendedName>
        <fullName evidence="3">CCHC-type domain-containing protein</fullName>
    </recommendedName>
</protein>
<feature type="domain" description="CCHC-type" evidence="3">
    <location>
        <begin position="124"/>
        <end position="139"/>
    </location>
</feature>
<keyword evidence="1" id="KW-0479">Metal-binding</keyword>
<proteinExistence type="predicted"/>
<feature type="compositionally biased region" description="Polar residues" evidence="2">
    <location>
        <begin position="155"/>
        <end position="167"/>
    </location>
</feature>
<gene>
    <name evidence="4" type="ORF">C1645_813862</name>
</gene>
<evidence type="ECO:0000313" key="5">
    <source>
        <dbReference type="Proteomes" id="UP000265703"/>
    </source>
</evidence>